<name>A0ACD4CXM0_9HYPH</name>
<proteinExistence type="predicted"/>
<evidence type="ECO:0000313" key="2">
    <source>
        <dbReference type="Proteomes" id="UP001061991"/>
    </source>
</evidence>
<protein>
    <submittedName>
        <fullName evidence="1">Arginase family protein</fullName>
    </submittedName>
</protein>
<evidence type="ECO:0000313" key="1">
    <source>
        <dbReference type="EMBL" id="UXN58335.1"/>
    </source>
</evidence>
<keyword evidence="1" id="KW-0614">Plasmid</keyword>
<sequence>MQLLLLHLDDALELQPDFIRACLNTGAGEIQAENEGQAIRLWGKNPDLSAVRTKLARRMLRGRKDAHLCFMGSGDFHHVTALLLDVALEKDGKPATVIHFDNHPDWVHFKGGIHCGSWVNRALEHSQVRKVITVGVCSDDLKKPEWKGANLSLLKKGKLELYPYDHPPSRVKKEYGSGSSYRQDSGSLCWNTIAAIGEQNFIDRLLSRIETEAVYLTIDKDVLSRDDAVTNWDQGSMRLPYLLTLISEIGCRHRIVGADVTGDYSIPAYAGGLWTMFLKHAEILLDQPRRPRDPHLATNINTAANHALLEVIAQAMP</sequence>
<dbReference type="EMBL" id="CP104971">
    <property type="protein sequence ID" value="UXN58335.1"/>
    <property type="molecule type" value="Genomic_DNA"/>
</dbReference>
<gene>
    <name evidence="1" type="ORF">N8E88_05925</name>
</gene>
<keyword evidence="2" id="KW-1185">Reference proteome</keyword>
<accession>A0ACD4CXM0</accession>
<reference evidence="1" key="1">
    <citation type="submission" date="2022-09" db="EMBL/GenBank/DDBJ databases">
        <title>Interaction between co-microsymbionts with complementary sets of symbiotic genes in legume-rhizobium systems.</title>
        <authorList>
            <person name="Safronova V."/>
            <person name="Sazanova A."/>
            <person name="Afonin A."/>
            <person name="Chirak E."/>
        </authorList>
    </citation>
    <scope>NUCLEOTIDE SEQUENCE</scope>
    <source>
        <strain evidence="1">A18/3m</strain>
    </source>
</reference>
<organism evidence="1 2">
    <name type="scientific">Phyllobacterium zundukense</name>
    <dbReference type="NCBI Taxonomy" id="1867719"/>
    <lineage>
        <taxon>Bacteria</taxon>
        <taxon>Pseudomonadati</taxon>
        <taxon>Pseudomonadota</taxon>
        <taxon>Alphaproteobacteria</taxon>
        <taxon>Hyphomicrobiales</taxon>
        <taxon>Phyllobacteriaceae</taxon>
        <taxon>Phyllobacterium</taxon>
    </lineage>
</organism>
<geneLocation type="plasmid" evidence="1 2">
    <name>p_unnamed2</name>
</geneLocation>
<dbReference type="Proteomes" id="UP001061991">
    <property type="component" value="Plasmid p_unnamed2"/>
</dbReference>